<dbReference type="Gene3D" id="2.170.15.10">
    <property type="entry name" value="Proaerolysin, chain A, domain 3"/>
    <property type="match status" value="1"/>
</dbReference>
<dbReference type="CDD" id="cd00257">
    <property type="entry name" value="beta-trefoil_FSCN-like"/>
    <property type="match status" value="1"/>
</dbReference>
<dbReference type="PANTHER" id="PTHR39244">
    <property type="entry name" value="NATTERIN-4"/>
    <property type="match status" value="1"/>
</dbReference>
<evidence type="ECO:0000313" key="3">
    <source>
        <dbReference type="Proteomes" id="UP001567538"/>
    </source>
</evidence>
<dbReference type="InterPro" id="IPR004991">
    <property type="entry name" value="Aerolysin-like"/>
</dbReference>
<dbReference type="InterPro" id="IPR053237">
    <property type="entry name" value="Natterin_C"/>
</dbReference>
<dbReference type="AlphaFoldDB" id="A0ABD1G590"/>
<accession>A0ABD1G590</accession>
<gene>
    <name evidence="2" type="ORF">AAHA92_27031</name>
</gene>
<dbReference type="Pfam" id="PF03318">
    <property type="entry name" value="ETX_MTX2"/>
    <property type="match status" value="1"/>
</dbReference>
<sequence>MATTLPRYAVLNVPKAGPNTYVYRKDDGSVAAGNNDIFSGLVKIEIELAKDRKQVHLRFCHNNKYWQKKADADFIVAISNKPEEDTTKPSCTLFQPTQQSDALYFTHVQTGWRVMMNNSNAFYVAKNSMGVPLGFVDWETLVKLPSHVAFKGNNGQYLKGFDGEFHYLQFGSDDPNSNLSGHQVTLMGDGHVGIKSDFFGRFWRRDPNWIKADSGDVTANNKETLFWPVKLDNNTIALRSAGNNNFCKRLSLDGKDNFLNAAVSTITDEAKLEVLELVADRKIYNVMYRVEDARIYGEAPYMAGTTTVSNNADQEASIAVTMGYEVSTSRSFTRSTSVTAGVTTSIKAGIPFIEEASIEVSAEVSESLEWNYTNSETTQATATGTVPVPARSVAVVHYVGTRGTCDVPFSYTQQDKSSVDGKITHTEQIDGVFTGVNSYNFQFTVEKYTPLAE</sequence>
<dbReference type="InterPro" id="IPR036242">
    <property type="entry name" value="Agglutinin_dom_sf"/>
</dbReference>
<dbReference type="Pfam" id="PF07468">
    <property type="entry name" value="Agglutinin"/>
    <property type="match status" value="2"/>
</dbReference>
<dbReference type="SMART" id="SM00791">
    <property type="entry name" value="Agglutinin"/>
    <property type="match status" value="1"/>
</dbReference>
<reference evidence="2 3" key="1">
    <citation type="submission" date="2024-06" db="EMBL/GenBank/DDBJ databases">
        <title>A chromosome level genome sequence of Diviner's sage (Salvia divinorum).</title>
        <authorList>
            <person name="Ford S.A."/>
            <person name="Ro D.-K."/>
            <person name="Ness R.W."/>
            <person name="Phillips M.A."/>
        </authorList>
    </citation>
    <scope>NUCLEOTIDE SEQUENCE [LARGE SCALE GENOMIC DNA]</scope>
    <source>
        <strain evidence="2">SAF-2024a</strain>
        <tissue evidence="2">Leaf</tissue>
    </source>
</reference>
<evidence type="ECO:0000313" key="2">
    <source>
        <dbReference type="EMBL" id="KAL1538268.1"/>
    </source>
</evidence>
<dbReference type="InterPro" id="IPR008998">
    <property type="entry name" value="Agglutinin"/>
</dbReference>
<dbReference type="CDD" id="cd20216">
    <property type="entry name" value="PFM_HFR-2-like"/>
    <property type="match status" value="1"/>
</dbReference>
<name>A0ABD1G590_SALDI</name>
<organism evidence="2 3">
    <name type="scientific">Salvia divinorum</name>
    <name type="common">Maria pastora</name>
    <name type="synonym">Diviner's sage</name>
    <dbReference type="NCBI Taxonomy" id="28513"/>
    <lineage>
        <taxon>Eukaryota</taxon>
        <taxon>Viridiplantae</taxon>
        <taxon>Streptophyta</taxon>
        <taxon>Embryophyta</taxon>
        <taxon>Tracheophyta</taxon>
        <taxon>Spermatophyta</taxon>
        <taxon>Magnoliopsida</taxon>
        <taxon>eudicotyledons</taxon>
        <taxon>Gunneridae</taxon>
        <taxon>Pentapetalae</taxon>
        <taxon>asterids</taxon>
        <taxon>lamiids</taxon>
        <taxon>Lamiales</taxon>
        <taxon>Lamiaceae</taxon>
        <taxon>Nepetoideae</taxon>
        <taxon>Mentheae</taxon>
        <taxon>Salviinae</taxon>
        <taxon>Salvia</taxon>
        <taxon>Salvia subgen. Calosphace</taxon>
    </lineage>
</organism>
<evidence type="ECO:0000259" key="1">
    <source>
        <dbReference type="SMART" id="SM00791"/>
    </source>
</evidence>
<feature type="domain" description="Agglutinin" evidence="1">
    <location>
        <begin position="142"/>
        <end position="276"/>
    </location>
</feature>
<dbReference type="SUPFAM" id="SSF50382">
    <property type="entry name" value="Agglutinin"/>
    <property type="match status" value="2"/>
</dbReference>
<dbReference type="Proteomes" id="UP001567538">
    <property type="component" value="Unassembled WGS sequence"/>
</dbReference>
<dbReference type="Gene3D" id="2.80.10.50">
    <property type="match status" value="2"/>
</dbReference>
<keyword evidence="3" id="KW-1185">Reference proteome</keyword>
<comment type="caution">
    <text evidence="2">The sequence shown here is derived from an EMBL/GenBank/DDBJ whole genome shotgun (WGS) entry which is preliminary data.</text>
</comment>
<dbReference type="EMBL" id="JBEAFC010000010">
    <property type="protein sequence ID" value="KAL1538268.1"/>
    <property type="molecule type" value="Genomic_DNA"/>
</dbReference>
<protein>
    <recommendedName>
        <fullName evidence="1">Agglutinin domain-containing protein</fullName>
    </recommendedName>
</protein>
<proteinExistence type="predicted"/>
<dbReference type="SUPFAM" id="SSF56973">
    <property type="entry name" value="Aerolisin/ETX pore-forming domain"/>
    <property type="match status" value="1"/>
</dbReference>
<dbReference type="PANTHER" id="PTHR39244:SF5">
    <property type="entry name" value="NATTERIN-3-LIKE"/>
    <property type="match status" value="1"/>
</dbReference>